<dbReference type="InterPro" id="IPR050267">
    <property type="entry name" value="Anti-sigma-factor_SerPK"/>
</dbReference>
<reference evidence="1" key="1">
    <citation type="submission" date="2020-02" db="EMBL/GenBank/DDBJ databases">
        <title>A new Streptomyces sp. for controlling soil-borne diseases.</title>
        <authorList>
            <person name="Li X."/>
            <person name="Tian Y."/>
            <person name="Gao K."/>
        </authorList>
    </citation>
    <scope>NUCLEOTIDE SEQUENCE [LARGE SCALE GENOMIC DNA]</scope>
    <source>
        <strain evidence="1">0250</strain>
    </source>
</reference>
<keyword evidence="2" id="KW-1185">Reference proteome</keyword>
<name>A0A6G4ANC8_9ACTN</name>
<evidence type="ECO:0000313" key="2">
    <source>
        <dbReference type="Proteomes" id="UP000476310"/>
    </source>
</evidence>
<keyword evidence="1" id="KW-0067">ATP-binding</keyword>
<organism evidence="1 2">
    <name type="scientific">Streptomyces rhizosphaericus</name>
    <dbReference type="NCBI Taxonomy" id="114699"/>
    <lineage>
        <taxon>Bacteria</taxon>
        <taxon>Bacillati</taxon>
        <taxon>Actinomycetota</taxon>
        <taxon>Actinomycetes</taxon>
        <taxon>Kitasatosporales</taxon>
        <taxon>Streptomycetaceae</taxon>
        <taxon>Streptomyces</taxon>
        <taxon>Streptomyces violaceusniger group</taxon>
    </lineage>
</organism>
<proteinExistence type="predicted"/>
<sequence length="158" mass="17316">MTPFPPPLLFTEPWEYELRFPRDPRGPGVVRATLRAVLTAHGLRELVERAALLTSELTTNSVRYSDNHASVRLLWLHPVLRVSVSDTNPELPDPLKASAESASTELENRRGLFILDILADRWGGCAIGEEPFGLGGKTLWFELSWGGPPPAPAPALAA</sequence>
<accession>A0A6G4ANC8</accession>
<dbReference type="AlphaFoldDB" id="A0A6G4ANC8"/>
<dbReference type="Gene3D" id="3.30.565.10">
    <property type="entry name" value="Histidine kinase-like ATPase, C-terminal domain"/>
    <property type="match status" value="1"/>
</dbReference>
<dbReference type="Proteomes" id="UP000476310">
    <property type="component" value="Unassembled WGS sequence"/>
</dbReference>
<dbReference type="SUPFAM" id="SSF55874">
    <property type="entry name" value="ATPase domain of HSP90 chaperone/DNA topoisomerase II/histidine kinase"/>
    <property type="match status" value="1"/>
</dbReference>
<evidence type="ECO:0000313" key="1">
    <source>
        <dbReference type="EMBL" id="NEW74189.1"/>
    </source>
</evidence>
<comment type="caution">
    <text evidence="1">The sequence shown here is derived from an EMBL/GenBank/DDBJ whole genome shotgun (WGS) entry which is preliminary data.</text>
</comment>
<gene>
    <name evidence="1" type="ORF">G4H13_28480</name>
</gene>
<dbReference type="RefSeq" id="WP_164431697.1">
    <property type="nucleotide sequence ID" value="NZ_JAAIKT010000040.1"/>
</dbReference>
<protein>
    <submittedName>
        <fullName evidence="1">ATP-binding protein</fullName>
    </submittedName>
</protein>
<dbReference type="InterPro" id="IPR036890">
    <property type="entry name" value="HATPase_C_sf"/>
</dbReference>
<dbReference type="GO" id="GO:0005524">
    <property type="term" value="F:ATP binding"/>
    <property type="evidence" value="ECO:0007669"/>
    <property type="project" value="UniProtKB-KW"/>
</dbReference>
<dbReference type="PANTHER" id="PTHR35526:SF3">
    <property type="entry name" value="ANTI-SIGMA-F FACTOR RSBW"/>
    <property type="match status" value="1"/>
</dbReference>
<dbReference type="CDD" id="cd16936">
    <property type="entry name" value="HATPase_RsbW-like"/>
    <property type="match status" value="1"/>
</dbReference>
<keyword evidence="1" id="KW-0547">Nucleotide-binding</keyword>
<dbReference type="EMBL" id="JAAIKT010000040">
    <property type="protein sequence ID" value="NEW74189.1"/>
    <property type="molecule type" value="Genomic_DNA"/>
</dbReference>
<dbReference type="PANTHER" id="PTHR35526">
    <property type="entry name" value="ANTI-SIGMA-F FACTOR RSBW-RELATED"/>
    <property type="match status" value="1"/>
</dbReference>